<name>A0A421DPJ7_9GAMM</name>
<keyword evidence="4" id="KW-1185">Reference proteome</keyword>
<dbReference type="EMBL" id="MJLZ01000015">
    <property type="protein sequence ID" value="RLM24768.1"/>
    <property type="molecule type" value="Genomic_DNA"/>
</dbReference>
<proteinExistence type="predicted"/>
<dbReference type="GO" id="GO:0003677">
    <property type="term" value="F:DNA binding"/>
    <property type="evidence" value="ECO:0007669"/>
    <property type="project" value="InterPro"/>
</dbReference>
<dbReference type="GO" id="GO:0032259">
    <property type="term" value="P:methylation"/>
    <property type="evidence" value="ECO:0007669"/>
    <property type="project" value="UniProtKB-KW"/>
</dbReference>
<dbReference type="RefSeq" id="WP_121574782.1">
    <property type="nucleotide sequence ID" value="NZ_MJLZ01000015.1"/>
</dbReference>
<keyword evidence="2" id="KW-0808">Transferase</keyword>
<evidence type="ECO:0008006" key="5">
    <source>
        <dbReference type="Google" id="ProtNLM"/>
    </source>
</evidence>
<dbReference type="AlphaFoldDB" id="A0A421DPJ7"/>
<dbReference type="PRINTS" id="PR00508">
    <property type="entry name" value="S21N4MTFRASE"/>
</dbReference>
<dbReference type="OrthoDB" id="7063823at2"/>
<evidence type="ECO:0000313" key="4">
    <source>
        <dbReference type="Proteomes" id="UP000285648"/>
    </source>
</evidence>
<protein>
    <recommendedName>
        <fullName evidence="5">Methyltransferase</fullName>
    </recommendedName>
</protein>
<dbReference type="SUPFAM" id="SSF53335">
    <property type="entry name" value="S-adenosyl-L-methionine-dependent methyltransferases"/>
    <property type="match status" value="1"/>
</dbReference>
<accession>A0A421DPJ7</accession>
<comment type="caution">
    <text evidence="3">The sequence shown here is derived from an EMBL/GenBank/DDBJ whole genome shotgun (WGS) entry which is preliminary data.</text>
</comment>
<dbReference type="PROSITE" id="PS00092">
    <property type="entry name" value="N6_MTASE"/>
    <property type="match status" value="1"/>
</dbReference>
<reference evidence="3 4" key="1">
    <citation type="submission" date="2016-09" db="EMBL/GenBank/DDBJ databases">
        <authorList>
            <person name="Doonan J."/>
            <person name="Pachebat J.A."/>
            <person name="Golyshin P.N."/>
            <person name="Denman S."/>
            <person name="Mcdonald J.E."/>
        </authorList>
    </citation>
    <scope>NUCLEOTIDE SEQUENCE [LARGE SCALE GENOMIC DNA]</scope>
    <source>
        <strain evidence="3 4">NCPPB 3934</strain>
    </source>
</reference>
<keyword evidence="1" id="KW-0489">Methyltransferase</keyword>
<gene>
    <name evidence="3" type="ORF">BIY29_08615</name>
</gene>
<evidence type="ECO:0000313" key="3">
    <source>
        <dbReference type="EMBL" id="RLM24768.1"/>
    </source>
</evidence>
<dbReference type="Proteomes" id="UP000285648">
    <property type="component" value="Unassembled WGS sequence"/>
</dbReference>
<evidence type="ECO:0000256" key="2">
    <source>
        <dbReference type="ARBA" id="ARBA00022679"/>
    </source>
</evidence>
<evidence type="ECO:0000256" key="1">
    <source>
        <dbReference type="ARBA" id="ARBA00022603"/>
    </source>
</evidence>
<dbReference type="InterPro" id="IPR002052">
    <property type="entry name" value="DNA_methylase_N6_adenine_CS"/>
</dbReference>
<dbReference type="InterPro" id="IPR029063">
    <property type="entry name" value="SAM-dependent_MTases_sf"/>
</dbReference>
<dbReference type="InterPro" id="IPR001091">
    <property type="entry name" value="RM_Methyltransferase"/>
</dbReference>
<dbReference type="Gene3D" id="3.40.50.150">
    <property type="entry name" value="Vaccinia Virus protein VP39"/>
    <property type="match status" value="1"/>
</dbReference>
<dbReference type="GO" id="GO:0008170">
    <property type="term" value="F:N-methyltransferase activity"/>
    <property type="evidence" value="ECO:0007669"/>
    <property type="project" value="InterPro"/>
</dbReference>
<sequence>MPKMILVHGDAAIYSTAADIIVTDPPFDMPAATLCRIIRHQHSRHLVLLTTMRQLLDLYPLLGWNFAFDFVLDAVAPKKSRSDQRPHYTHHTGVYLHAPGEVSLFSRSRRQRSDVFEGNGYWPSIFHAPRERALEHGMAKNADAITDLLGSFSVNSVADLFAGSGTTGLAAFELGLDCTLVERDQRLCENIAGQFRFLGANFDYQDLSNDNNEETISIRG</sequence>
<organism evidence="3 4">
    <name type="scientific">Brenneria alni</name>
    <dbReference type="NCBI Taxonomy" id="71656"/>
    <lineage>
        <taxon>Bacteria</taxon>
        <taxon>Pseudomonadati</taxon>
        <taxon>Pseudomonadota</taxon>
        <taxon>Gammaproteobacteria</taxon>
        <taxon>Enterobacterales</taxon>
        <taxon>Pectobacteriaceae</taxon>
        <taxon>Brenneria</taxon>
    </lineage>
</organism>